<feature type="signal peptide" evidence="1">
    <location>
        <begin position="1"/>
        <end position="27"/>
    </location>
</feature>
<keyword evidence="3" id="KW-1185">Reference proteome</keyword>
<feature type="chain" id="PRO_5037033864" description="Secreted protein" evidence="1">
    <location>
        <begin position="28"/>
        <end position="167"/>
    </location>
</feature>
<gene>
    <name evidence="2" type="ORF">GUY60_25940</name>
</gene>
<organism evidence="2 3">
    <name type="scientific">Streptomyces boluensis</name>
    <dbReference type="NCBI Taxonomy" id="1775135"/>
    <lineage>
        <taxon>Bacteria</taxon>
        <taxon>Bacillati</taxon>
        <taxon>Actinomycetota</taxon>
        <taxon>Actinomycetes</taxon>
        <taxon>Kitasatosporales</taxon>
        <taxon>Streptomycetaceae</taxon>
        <taxon>Streptomyces</taxon>
    </lineage>
</organism>
<sequence length="167" mass="16737">MKLTSRAGLAALMTCMASAAAVTPAVAGDSVPVPVPLEGLEHALPIEAPELHGGVPLPKPGAPVIAERGEGRLVSRDVLPQLPVHSALPRTVLDVPVTDPLSQERVAGLGIESPDSPVEALSPGLGLDAPLTEPGAGPLGLPEATLPQLAVLAPALQAEPGADTRLS</sequence>
<comment type="caution">
    <text evidence="2">The sequence shown here is derived from an EMBL/GenBank/DDBJ whole genome shotgun (WGS) entry which is preliminary data.</text>
</comment>
<accession>A0A964UT24</accession>
<dbReference type="Proteomes" id="UP000598297">
    <property type="component" value="Unassembled WGS sequence"/>
</dbReference>
<dbReference type="OrthoDB" id="4330268at2"/>
<dbReference type="AlphaFoldDB" id="A0A964UT24"/>
<name>A0A964UT24_9ACTN</name>
<keyword evidence="1" id="KW-0732">Signal</keyword>
<evidence type="ECO:0000256" key="1">
    <source>
        <dbReference type="SAM" id="SignalP"/>
    </source>
</evidence>
<proteinExistence type="predicted"/>
<dbReference type="EMBL" id="JAAAHS010000251">
    <property type="protein sequence ID" value="NBE54806.1"/>
    <property type="molecule type" value="Genomic_DNA"/>
</dbReference>
<evidence type="ECO:0008006" key="4">
    <source>
        <dbReference type="Google" id="ProtNLM"/>
    </source>
</evidence>
<dbReference type="RefSeq" id="WP_161701972.1">
    <property type="nucleotide sequence ID" value="NZ_JAAAHS010000251.1"/>
</dbReference>
<evidence type="ECO:0000313" key="3">
    <source>
        <dbReference type="Proteomes" id="UP000598297"/>
    </source>
</evidence>
<reference evidence="2" key="1">
    <citation type="submission" date="2020-01" db="EMBL/GenBank/DDBJ databases">
        <title>Whole-genome analyses of novel actinobacteria.</title>
        <authorList>
            <person name="Sahin N."/>
        </authorList>
    </citation>
    <scope>NUCLEOTIDE SEQUENCE</scope>
    <source>
        <strain evidence="2">YC537</strain>
    </source>
</reference>
<protein>
    <recommendedName>
        <fullName evidence="4">Secreted protein</fullName>
    </recommendedName>
</protein>
<evidence type="ECO:0000313" key="2">
    <source>
        <dbReference type="EMBL" id="NBE54806.1"/>
    </source>
</evidence>